<dbReference type="Proteomes" id="UP001303222">
    <property type="component" value="Unassembled WGS sequence"/>
</dbReference>
<dbReference type="EMBL" id="MU859119">
    <property type="protein sequence ID" value="KAK3952709.1"/>
    <property type="molecule type" value="Genomic_DNA"/>
</dbReference>
<protein>
    <submittedName>
        <fullName evidence="2">Uncharacterized protein</fullName>
    </submittedName>
</protein>
<feature type="region of interest" description="Disordered" evidence="1">
    <location>
        <begin position="1"/>
        <end position="85"/>
    </location>
</feature>
<feature type="compositionally biased region" description="Basic and acidic residues" evidence="1">
    <location>
        <begin position="22"/>
        <end position="31"/>
    </location>
</feature>
<reference evidence="2" key="1">
    <citation type="journal article" date="2023" name="Mol. Phylogenet. Evol.">
        <title>Genome-scale phylogeny and comparative genomics of the fungal order Sordariales.</title>
        <authorList>
            <person name="Hensen N."/>
            <person name="Bonometti L."/>
            <person name="Westerberg I."/>
            <person name="Brannstrom I.O."/>
            <person name="Guillou S."/>
            <person name="Cros-Aarteil S."/>
            <person name="Calhoun S."/>
            <person name="Haridas S."/>
            <person name="Kuo A."/>
            <person name="Mondo S."/>
            <person name="Pangilinan J."/>
            <person name="Riley R."/>
            <person name="LaButti K."/>
            <person name="Andreopoulos B."/>
            <person name="Lipzen A."/>
            <person name="Chen C."/>
            <person name="Yan M."/>
            <person name="Daum C."/>
            <person name="Ng V."/>
            <person name="Clum A."/>
            <person name="Steindorff A."/>
            <person name="Ohm R.A."/>
            <person name="Martin F."/>
            <person name="Silar P."/>
            <person name="Natvig D.O."/>
            <person name="Lalanne C."/>
            <person name="Gautier V."/>
            <person name="Ament-Velasquez S.L."/>
            <person name="Kruys A."/>
            <person name="Hutchinson M.I."/>
            <person name="Powell A.J."/>
            <person name="Barry K."/>
            <person name="Miller A.N."/>
            <person name="Grigoriev I.V."/>
            <person name="Debuchy R."/>
            <person name="Gladieux P."/>
            <person name="Hiltunen Thoren M."/>
            <person name="Johannesson H."/>
        </authorList>
    </citation>
    <scope>NUCLEOTIDE SEQUENCE</scope>
    <source>
        <strain evidence="2">CBS 626.80</strain>
    </source>
</reference>
<feature type="compositionally biased region" description="Low complexity" evidence="1">
    <location>
        <begin position="57"/>
        <end position="85"/>
    </location>
</feature>
<feature type="compositionally biased region" description="Polar residues" evidence="1">
    <location>
        <begin position="47"/>
        <end position="56"/>
    </location>
</feature>
<proteinExistence type="predicted"/>
<evidence type="ECO:0000313" key="2">
    <source>
        <dbReference type="EMBL" id="KAK3952709.1"/>
    </source>
</evidence>
<sequence length="152" mass="17518">MSTEKIVTPVTTLDNKSNMKPVEPRVHEGNKTRGSKAIYRRYRLRDNNNIQTHDGNSQSSQSSSSTPSLSTSTTDAKTTNTTTNNNNDYHMTSAFDLMEQHGIDINTVTKEQWDDIMWYQTAYVRRQRREKRKGAARNVDCRGFLLLVCFFF</sequence>
<name>A0AAN6NXA5_9PEZI</name>
<dbReference type="AlphaFoldDB" id="A0AAN6NXA5"/>
<accession>A0AAN6NXA5</accession>
<feature type="compositionally biased region" description="Polar residues" evidence="1">
    <location>
        <begin position="1"/>
        <end position="18"/>
    </location>
</feature>
<evidence type="ECO:0000256" key="1">
    <source>
        <dbReference type="SAM" id="MobiDB-lite"/>
    </source>
</evidence>
<keyword evidence="3" id="KW-1185">Reference proteome</keyword>
<gene>
    <name evidence="2" type="ORF">QBC32DRAFT_313712</name>
</gene>
<evidence type="ECO:0000313" key="3">
    <source>
        <dbReference type="Proteomes" id="UP001303222"/>
    </source>
</evidence>
<reference evidence="2" key="2">
    <citation type="submission" date="2023-06" db="EMBL/GenBank/DDBJ databases">
        <authorList>
            <consortium name="Lawrence Berkeley National Laboratory"/>
            <person name="Mondo S.J."/>
            <person name="Hensen N."/>
            <person name="Bonometti L."/>
            <person name="Westerberg I."/>
            <person name="Brannstrom I.O."/>
            <person name="Guillou S."/>
            <person name="Cros-Aarteil S."/>
            <person name="Calhoun S."/>
            <person name="Haridas S."/>
            <person name="Kuo A."/>
            <person name="Pangilinan J."/>
            <person name="Riley R."/>
            <person name="Labutti K."/>
            <person name="Andreopoulos B."/>
            <person name="Lipzen A."/>
            <person name="Chen C."/>
            <person name="Yanf M."/>
            <person name="Daum C."/>
            <person name="Ng V."/>
            <person name="Clum A."/>
            <person name="Steindorff A."/>
            <person name="Ohm R."/>
            <person name="Martin F."/>
            <person name="Silar P."/>
            <person name="Natvig D."/>
            <person name="Lalanne C."/>
            <person name="Gautier V."/>
            <person name="Ament-Velasquez S.L."/>
            <person name="Kruys A."/>
            <person name="Hutchinson M.I."/>
            <person name="Powell A.J."/>
            <person name="Barry K."/>
            <person name="Miller A.N."/>
            <person name="Grigoriev I.V."/>
            <person name="Debuchy R."/>
            <person name="Gladieux P."/>
            <person name="Thoren M.H."/>
            <person name="Johannesson H."/>
        </authorList>
    </citation>
    <scope>NUCLEOTIDE SEQUENCE</scope>
    <source>
        <strain evidence="2">CBS 626.80</strain>
    </source>
</reference>
<organism evidence="2 3">
    <name type="scientific">Pseudoneurospora amorphoporcata</name>
    <dbReference type="NCBI Taxonomy" id="241081"/>
    <lineage>
        <taxon>Eukaryota</taxon>
        <taxon>Fungi</taxon>
        <taxon>Dikarya</taxon>
        <taxon>Ascomycota</taxon>
        <taxon>Pezizomycotina</taxon>
        <taxon>Sordariomycetes</taxon>
        <taxon>Sordariomycetidae</taxon>
        <taxon>Sordariales</taxon>
        <taxon>Sordariaceae</taxon>
        <taxon>Pseudoneurospora</taxon>
    </lineage>
</organism>
<comment type="caution">
    <text evidence="2">The sequence shown here is derived from an EMBL/GenBank/DDBJ whole genome shotgun (WGS) entry which is preliminary data.</text>
</comment>